<evidence type="ECO:0000313" key="7">
    <source>
        <dbReference type="EMBL" id="KAK0644133.1"/>
    </source>
</evidence>
<keyword evidence="6" id="KW-0472">Membrane</keyword>
<keyword evidence="2 4" id="KW-0479">Metal-binding</keyword>
<dbReference type="GO" id="GO:0020037">
    <property type="term" value="F:heme binding"/>
    <property type="evidence" value="ECO:0007669"/>
    <property type="project" value="InterPro"/>
</dbReference>
<comment type="cofactor">
    <cofactor evidence="4">
        <name>heme</name>
        <dbReference type="ChEBI" id="CHEBI:30413"/>
    </cofactor>
</comment>
<reference evidence="7" key="1">
    <citation type="submission" date="2023-06" db="EMBL/GenBank/DDBJ databases">
        <title>Genome-scale phylogeny and comparative genomics of the fungal order Sordariales.</title>
        <authorList>
            <consortium name="Lawrence Berkeley National Laboratory"/>
            <person name="Hensen N."/>
            <person name="Bonometti L."/>
            <person name="Westerberg I."/>
            <person name="Brannstrom I.O."/>
            <person name="Guillou S."/>
            <person name="Cros-Aarteil S."/>
            <person name="Calhoun S."/>
            <person name="Haridas S."/>
            <person name="Kuo A."/>
            <person name="Mondo S."/>
            <person name="Pangilinan J."/>
            <person name="Riley R."/>
            <person name="Labutti K."/>
            <person name="Andreopoulos B."/>
            <person name="Lipzen A."/>
            <person name="Chen C."/>
            <person name="Yanf M."/>
            <person name="Daum C."/>
            <person name="Ng V."/>
            <person name="Clum A."/>
            <person name="Steindorff A."/>
            <person name="Ohm R."/>
            <person name="Martin F."/>
            <person name="Silar P."/>
            <person name="Natvig D."/>
            <person name="Lalanne C."/>
            <person name="Gautier V."/>
            <person name="Ament-Velasquez S.L."/>
            <person name="Kruys A."/>
            <person name="Hutchinson M.I."/>
            <person name="Powell A.J."/>
            <person name="Barry K."/>
            <person name="Miller A.N."/>
            <person name="Grigoriev I.V."/>
            <person name="Debuchy R."/>
            <person name="Gladieux P."/>
            <person name="Thoren M.H."/>
            <person name="Johannesson H."/>
        </authorList>
    </citation>
    <scope>NUCLEOTIDE SEQUENCE</scope>
    <source>
        <strain evidence="7">SMH2532-1</strain>
    </source>
</reference>
<dbReference type="GO" id="GO:0005506">
    <property type="term" value="F:iron ion binding"/>
    <property type="evidence" value="ECO:0007669"/>
    <property type="project" value="InterPro"/>
</dbReference>
<evidence type="ECO:0000256" key="5">
    <source>
        <dbReference type="SAM" id="MobiDB-lite"/>
    </source>
</evidence>
<evidence type="ECO:0000256" key="6">
    <source>
        <dbReference type="SAM" id="Phobius"/>
    </source>
</evidence>
<keyword evidence="3 4" id="KW-0408">Iron</keyword>
<dbReference type="PRINTS" id="PR00463">
    <property type="entry name" value="EP450I"/>
</dbReference>
<proteinExistence type="predicted"/>
<evidence type="ECO:0000313" key="8">
    <source>
        <dbReference type="Proteomes" id="UP001174936"/>
    </source>
</evidence>
<evidence type="ECO:0000256" key="1">
    <source>
        <dbReference type="ARBA" id="ARBA00022617"/>
    </source>
</evidence>
<dbReference type="Pfam" id="PF00067">
    <property type="entry name" value="p450"/>
    <property type="match status" value="1"/>
</dbReference>
<dbReference type="PANTHER" id="PTHR24305">
    <property type="entry name" value="CYTOCHROME P450"/>
    <property type="match status" value="1"/>
</dbReference>
<dbReference type="InterPro" id="IPR001128">
    <property type="entry name" value="Cyt_P450"/>
</dbReference>
<dbReference type="Gene3D" id="1.10.630.10">
    <property type="entry name" value="Cytochrome P450"/>
    <property type="match status" value="1"/>
</dbReference>
<evidence type="ECO:0000256" key="4">
    <source>
        <dbReference type="PIRSR" id="PIRSR602401-1"/>
    </source>
</evidence>
<dbReference type="GO" id="GO:0016705">
    <property type="term" value="F:oxidoreductase activity, acting on paired donors, with incorporation or reduction of molecular oxygen"/>
    <property type="evidence" value="ECO:0007669"/>
    <property type="project" value="InterPro"/>
</dbReference>
<dbReference type="PRINTS" id="PR00385">
    <property type="entry name" value="P450"/>
</dbReference>
<keyword evidence="8" id="KW-1185">Reference proteome</keyword>
<comment type="caution">
    <text evidence="7">The sequence shown here is derived from an EMBL/GenBank/DDBJ whole genome shotgun (WGS) entry which is preliminary data.</text>
</comment>
<dbReference type="Proteomes" id="UP001174936">
    <property type="component" value="Unassembled WGS sequence"/>
</dbReference>
<dbReference type="InterPro" id="IPR050121">
    <property type="entry name" value="Cytochrome_P450_monoxygenase"/>
</dbReference>
<dbReference type="PANTHER" id="PTHR24305:SF168">
    <property type="entry name" value="P450, PUTATIVE (EUROFUNG)-RELATED"/>
    <property type="match status" value="1"/>
</dbReference>
<feature type="binding site" description="axial binding residue" evidence="4">
    <location>
        <position position="591"/>
    </location>
    <ligand>
        <name>heme</name>
        <dbReference type="ChEBI" id="CHEBI:30413"/>
    </ligand>
    <ligandPart>
        <name>Fe</name>
        <dbReference type="ChEBI" id="CHEBI:18248"/>
    </ligandPart>
</feature>
<sequence length="646" mass="72963">MHLRASLHRATPDPLDAVSARDGRRRRGPVAERPHYSAPRRSQPHPGLFCSPLLRREHASKLQRRIATHVLAQDGAQSGSQCFRRNTIWEARSHGPDNQVSGAMPEAVYGAGFEFPFPLRVSSPSHLLTFFQTCPNRVTCNVEGKMGLVDELYPLWPVALGAVVALFAVQSIIFRVQRYLRLRHIPGPATTGWSKLWLLRTSVGGNSHKVFFDVNEKYGPLARIGPNNILTNDAKLIQRINGVRTTYTRGEYYEPMTFYPDRDNIVTCPPAKHQELRNKMAAGYSGKEVESLEPRIDKNVWALINLIDKTYVAQNKPFDFGRKAQYFTLDVISDVSYSEPFGFLEKDRDQFDYLKVTEEQLSALLTLSVYTKLFKFLSSPLLRFLMPSSKDMVGFGKLMGIADQKASERFGPKAQQQRDMLGSFVKHGLSKEEAESEILFQILAGSDTTATAIRSTTLLLLSTPRAYTKLMAEIAALNPPLAPDKIISDARAKTMPYLQAIIKEGLRWFPPASGMLSKRAPPAGDEWKGVRIPGGAHISWNPVGIMRDKEFWGEDSHEFRPERWLEAGSKERLREMEITVGMAFGYGKFQCLGKDVAMMELNKVFVELVRRFDLSAVDPTKPWDSVCAGIFLQREYWLKAYKRELA</sequence>
<keyword evidence="6" id="KW-1133">Transmembrane helix</keyword>
<dbReference type="CDD" id="cd11060">
    <property type="entry name" value="CYP57A1-like"/>
    <property type="match status" value="1"/>
</dbReference>
<dbReference type="EMBL" id="JAULSV010000005">
    <property type="protein sequence ID" value="KAK0644133.1"/>
    <property type="molecule type" value="Genomic_DNA"/>
</dbReference>
<gene>
    <name evidence="7" type="ORF">B0T16DRAFT_417197</name>
</gene>
<organism evidence="7 8">
    <name type="scientific">Cercophora newfieldiana</name>
    <dbReference type="NCBI Taxonomy" id="92897"/>
    <lineage>
        <taxon>Eukaryota</taxon>
        <taxon>Fungi</taxon>
        <taxon>Dikarya</taxon>
        <taxon>Ascomycota</taxon>
        <taxon>Pezizomycotina</taxon>
        <taxon>Sordariomycetes</taxon>
        <taxon>Sordariomycetidae</taxon>
        <taxon>Sordariales</taxon>
        <taxon>Lasiosphaeriaceae</taxon>
        <taxon>Cercophora</taxon>
    </lineage>
</organism>
<dbReference type="AlphaFoldDB" id="A0AA39Y1D6"/>
<feature type="region of interest" description="Disordered" evidence="5">
    <location>
        <begin position="1"/>
        <end position="50"/>
    </location>
</feature>
<accession>A0AA39Y1D6</accession>
<protein>
    <submittedName>
        <fullName evidence="7">Cytochrome P450</fullName>
    </submittedName>
</protein>
<keyword evidence="6" id="KW-0812">Transmembrane</keyword>
<dbReference type="InterPro" id="IPR002401">
    <property type="entry name" value="Cyt_P450_E_grp-I"/>
</dbReference>
<dbReference type="InterPro" id="IPR036396">
    <property type="entry name" value="Cyt_P450_sf"/>
</dbReference>
<keyword evidence="1 4" id="KW-0349">Heme</keyword>
<evidence type="ECO:0000256" key="3">
    <source>
        <dbReference type="ARBA" id="ARBA00023004"/>
    </source>
</evidence>
<feature type="transmembrane region" description="Helical" evidence="6">
    <location>
        <begin position="155"/>
        <end position="174"/>
    </location>
</feature>
<dbReference type="SUPFAM" id="SSF48264">
    <property type="entry name" value="Cytochrome P450"/>
    <property type="match status" value="1"/>
</dbReference>
<evidence type="ECO:0000256" key="2">
    <source>
        <dbReference type="ARBA" id="ARBA00022723"/>
    </source>
</evidence>
<name>A0AA39Y1D6_9PEZI</name>
<dbReference type="GO" id="GO:0004497">
    <property type="term" value="F:monooxygenase activity"/>
    <property type="evidence" value="ECO:0007669"/>
    <property type="project" value="InterPro"/>
</dbReference>